<feature type="transmembrane region" description="Helical" evidence="5">
    <location>
        <begin position="120"/>
        <end position="138"/>
    </location>
</feature>
<evidence type="ECO:0000256" key="1">
    <source>
        <dbReference type="ARBA" id="ARBA00004141"/>
    </source>
</evidence>
<evidence type="ECO:0000313" key="8">
    <source>
        <dbReference type="Proteomes" id="UP001634393"/>
    </source>
</evidence>
<gene>
    <name evidence="7" type="ORF">ACJIZ3_019827</name>
</gene>
<keyword evidence="2 5" id="KW-0812">Transmembrane</keyword>
<dbReference type="Pfam" id="PF02535">
    <property type="entry name" value="Zip"/>
    <property type="match status" value="1"/>
</dbReference>
<proteinExistence type="predicted"/>
<dbReference type="InterPro" id="IPR003689">
    <property type="entry name" value="ZIP"/>
</dbReference>
<dbReference type="GO" id="GO:0016020">
    <property type="term" value="C:membrane"/>
    <property type="evidence" value="ECO:0007669"/>
    <property type="project" value="UniProtKB-SubCell"/>
</dbReference>
<keyword evidence="3 5" id="KW-1133">Transmembrane helix</keyword>
<evidence type="ECO:0000256" key="3">
    <source>
        <dbReference type="ARBA" id="ARBA00022989"/>
    </source>
</evidence>
<protein>
    <submittedName>
        <fullName evidence="7">Uncharacterized protein</fullName>
    </submittedName>
</protein>
<comment type="caution">
    <text evidence="7">The sequence shown here is derived from an EMBL/GenBank/DDBJ whole genome shotgun (WGS) entry which is preliminary data.</text>
</comment>
<evidence type="ECO:0000256" key="2">
    <source>
        <dbReference type="ARBA" id="ARBA00022692"/>
    </source>
</evidence>
<dbReference type="PANTHER" id="PTHR11040">
    <property type="entry name" value="ZINC/IRON TRANSPORTER"/>
    <property type="match status" value="1"/>
</dbReference>
<evidence type="ECO:0000256" key="4">
    <source>
        <dbReference type="ARBA" id="ARBA00023136"/>
    </source>
</evidence>
<feature type="chain" id="PRO_5044782950" evidence="6">
    <location>
        <begin position="24"/>
        <end position="182"/>
    </location>
</feature>
<name>A0ABD3T382_9LAMI</name>
<evidence type="ECO:0000313" key="7">
    <source>
        <dbReference type="EMBL" id="KAL3831025.1"/>
    </source>
</evidence>
<organism evidence="7 8">
    <name type="scientific">Penstemon smallii</name>
    <dbReference type="NCBI Taxonomy" id="265156"/>
    <lineage>
        <taxon>Eukaryota</taxon>
        <taxon>Viridiplantae</taxon>
        <taxon>Streptophyta</taxon>
        <taxon>Embryophyta</taxon>
        <taxon>Tracheophyta</taxon>
        <taxon>Spermatophyta</taxon>
        <taxon>Magnoliopsida</taxon>
        <taxon>eudicotyledons</taxon>
        <taxon>Gunneridae</taxon>
        <taxon>Pentapetalae</taxon>
        <taxon>asterids</taxon>
        <taxon>lamiids</taxon>
        <taxon>Lamiales</taxon>
        <taxon>Plantaginaceae</taxon>
        <taxon>Cheloneae</taxon>
        <taxon>Penstemon</taxon>
    </lineage>
</organism>
<dbReference type="EMBL" id="JBJXBP010000005">
    <property type="protein sequence ID" value="KAL3831025.1"/>
    <property type="molecule type" value="Genomic_DNA"/>
</dbReference>
<feature type="signal peptide" evidence="6">
    <location>
        <begin position="1"/>
        <end position="23"/>
    </location>
</feature>
<keyword evidence="8" id="KW-1185">Reference proteome</keyword>
<accession>A0ABD3T382</accession>
<feature type="transmembrane region" description="Helical" evidence="5">
    <location>
        <begin position="47"/>
        <end position="67"/>
    </location>
</feature>
<keyword evidence="4 5" id="KW-0472">Membrane</keyword>
<reference evidence="7 8" key="1">
    <citation type="submission" date="2024-12" db="EMBL/GenBank/DDBJ databases">
        <title>The unique morphological basis and parallel evolutionary history of personate flowers in Penstemon.</title>
        <authorList>
            <person name="Depatie T.H."/>
            <person name="Wessinger C.A."/>
        </authorList>
    </citation>
    <scope>NUCLEOTIDE SEQUENCE [LARGE SCALE GENOMIC DNA]</scope>
    <source>
        <strain evidence="7">WTNN_2</strain>
        <tissue evidence="7">Leaf</tissue>
    </source>
</reference>
<comment type="subcellular location">
    <subcellularLocation>
        <location evidence="1">Membrane</location>
        <topology evidence="1">Multi-pass membrane protein</topology>
    </subcellularLocation>
</comment>
<feature type="transmembrane region" description="Helical" evidence="5">
    <location>
        <begin position="79"/>
        <end position="100"/>
    </location>
</feature>
<evidence type="ECO:0000256" key="6">
    <source>
        <dbReference type="SAM" id="SignalP"/>
    </source>
</evidence>
<dbReference type="AlphaFoldDB" id="A0ABD3T382"/>
<dbReference type="PANTHER" id="PTHR11040:SF48">
    <property type="entry name" value="ZINC TRANSPORTER 10-RELATED"/>
    <property type="match status" value="1"/>
</dbReference>
<sequence>MTSKVSVFSIFFVLLNLSVQVLSTKEDCMPFEKLLCNNMKRTFPVKILGIVSVIISSIIGVCLPYVARSIPALNPEQELLGIVKSFSAGVLLASGFTHVLADSFDMLSSNCLKNNMWHKFPFTGFVAMMSAILALLINSMASSFYSKKNEGEVSRDQEMAVSGGGWRWWRTSTSPIPNDCNG</sequence>
<dbReference type="Proteomes" id="UP001634393">
    <property type="component" value="Unassembled WGS sequence"/>
</dbReference>
<keyword evidence="6" id="KW-0732">Signal</keyword>
<evidence type="ECO:0000256" key="5">
    <source>
        <dbReference type="SAM" id="Phobius"/>
    </source>
</evidence>